<dbReference type="AlphaFoldDB" id="A0A8T0VDS0"/>
<proteinExistence type="predicted"/>
<keyword evidence="3" id="KW-1185">Reference proteome</keyword>
<sequence length="251" mass="26354">MAALLPNSSAASADRRKERGGGEGLRGAADLAEQSRRRSTGAVDLAEERRRRSESGGSTPERWGAGQGGADLARSGGDGEAEETRRRPGGREWRGLGLPAIRATGGGRRAADLRVERWGGGRGLGVERIWRGAREAERRSAEPRRRRGGGARWAGKGGGLGLPAPVPSPLYVAGRLGLAGYMGFVLTGRPTCRVGPTANRAGLGRPTCLRRGPGTAQCPCRAGPGPFTFVPGRAVYRAQFSCFGPAHRPRA</sequence>
<comment type="caution">
    <text evidence="2">The sequence shown here is derived from an EMBL/GenBank/DDBJ whole genome shotgun (WGS) entry which is preliminary data.</text>
</comment>
<evidence type="ECO:0000313" key="2">
    <source>
        <dbReference type="EMBL" id="KAG2631414.1"/>
    </source>
</evidence>
<gene>
    <name evidence="2" type="ORF">PVAP13_2NG040458</name>
</gene>
<evidence type="ECO:0000313" key="3">
    <source>
        <dbReference type="Proteomes" id="UP000823388"/>
    </source>
</evidence>
<name>A0A8T0VDS0_PANVG</name>
<protein>
    <submittedName>
        <fullName evidence="2">Uncharacterized protein</fullName>
    </submittedName>
</protein>
<dbReference type="EMBL" id="CM029040">
    <property type="protein sequence ID" value="KAG2631414.1"/>
    <property type="molecule type" value="Genomic_DNA"/>
</dbReference>
<feature type="compositionally biased region" description="Basic and acidic residues" evidence="1">
    <location>
        <begin position="82"/>
        <end position="94"/>
    </location>
</feature>
<evidence type="ECO:0000256" key="1">
    <source>
        <dbReference type="SAM" id="MobiDB-lite"/>
    </source>
</evidence>
<dbReference type="Proteomes" id="UP000823388">
    <property type="component" value="Chromosome 2N"/>
</dbReference>
<accession>A0A8T0VDS0</accession>
<reference evidence="2" key="1">
    <citation type="submission" date="2020-05" db="EMBL/GenBank/DDBJ databases">
        <title>WGS assembly of Panicum virgatum.</title>
        <authorList>
            <person name="Lovell J.T."/>
            <person name="Jenkins J."/>
            <person name="Shu S."/>
            <person name="Juenger T.E."/>
            <person name="Schmutz J."/>
        </authorList>
    </citation>
    <scope>NUCLEOTIDE SEQUENCE</scope>
    <source>
        <strain evidence="2">AP13</strain>
    </source>
</reference>
<organism evidence="2 3">
    <name type="scientific">Panicum virgatum</name>
    <name type="common">Blackwell switchgrass</name>
    <dbReference type="NCBI Taxonomy" id="38727"/>
    <lineage>
        <taxon>Eukaryota</taxon>
        <taxon>Viridiplantae</taxon>
        <taxon>Streptophyta</taxon>
        <taxon>Embryophyta</taxon>
        <taxon>Tracheophyta</taxon>
        <taxon>Spermatophyta</taxon>
        <taxon>Magnoliopsida</taxon>
        <taxon>Liliopsida</taxon>
        <taxon>Poales</taxon>
        <taxon>Poaceae</taxon>
        <taxon>PACMAD clade</taxon>
        <taxon>Panicoideae</taxon>
        <taxon>Panicodae</taxon>
        <taxon>Paniceae</taxon>
        <taxon>Panicinae</taxon>
        <taxon>Panicum</taxon>
        <taxon>Panicum sect. Hiantes</taxon>
    </lineage>
</organism>
<feature type="region of interest" description="Disordered" evidence="1">
    <location>
        <begin position="1"/>
        <end position="97"/>
    </location>
</feature>